<proteinExistence type="predicted"/>
<protein>
    <submittedName>
        <fullName evidence="2">Uncharacterized protein</fullName>
    </submittedName>
</protein>
<evidence type="ECO:0000256" key="1">
    <source>
        <dbReference type="SAM" id="MobiDB-lite"/>
    </source>
</evidence>
<dbReference type="Proteomes" id="UP000026714">
    <property type="component" value="Unassembled WGS sequence"/>
</dbReference>
<accession>A0A059KG53</accession>
<dbReference type="eggNOG" id="COG0477">
    <property type="taxonomic scope" value="Bacteria"/>
</dbReference>
<dbReference type="EMBL" id="AZRA01000150">
    <property type="protein sequence ID" value="KDB50355.1"/>
    <property type="molecule type" value="Genomic_DNA"/>
</dbReference>
<dbReference type="AlphaFoldDB" id="A0A059KG53"/>
<keyword evidence="3" id="KW-1185">Reference proteome</keyword>
<sequence length="126" mass="14178">MVSAGCGPLVLLAVRCFTVSGQDADLRPALPASPPNPATDIGPDEGPVMVTVEHLRRLERFTAADVQLRERRLAFHLGEQPPRVRRHVGEALEGGRARPRYTREHLRVFHCRFRRFLQETEPCSAM</sequence>
<evidence type="ECO:0000313" key="2">
    <source>
        <dbReference type="EMBL" id="KDB50355.1"/>
    </source>
</evidence>
<reference evidence="2 3" key="1">
    <citation type="journal article" date="2014" name="FEMS Microbiol. Ecol.">
        <title>Sphaerotilus natans encrusted with nanoball-shaped Fe(III) oxide minerals formed by nitrate-reducing mixotrophic Fe(II) oxidation.</title>
        <authorList>
            <person name="Park S."/>
            <person name="Kim D.H."/>
            <person name="Lee J.H."/>
            <person name="Hur H.G."/>
        </authorList>
    </citation>
    <scope>NUCLEOTIDE SEQUENCE [LARGE SCALE GENOMIC DNA]</scope>
    <source>
        <strain evidence="2 3">DSM 6575</strain>
    </source>
</reference>
<gene>
    <name evidence="2" type="ORF">X805_40500</name>
</gene>
<comment type="caution">
    <text evidence="2">The sequence shown here is derived from an EMBL/GenBank/DDBJ whole genome shotgun (WGS) entry which is preliminary data.</text>
</comment>
<feature type="region of interest" description="Disordered" evidence="1">
    <location>
        <begin position="26"/>
        <end position="45"/>
    </location>
</feature>
<dbReference type="STRING" id="34103.SAMN05421778_110123"/>
<organism evidence="2 3">
    <name type="scientific">Sphaerotilus natans subsp. natans DSM 6575</name>
    <dbReference type="NCBI Taxonomy" id="1286631"/>
    <lineage>
        <taxon>Bacteria</taxon>
        <taxon>Pseudomonadati</taxon>
        <taxon>Pseudomonadota</taxon>
        <taxon>Betaproteobacteria</taxon>
        <taxon>Burkholderiales</taxon>
        <taxon>Sphaerotilaceae</taxon>
        <taxon>Sphaerotilus</taxon>
    </lineage>
</organism>
<name>A0A059KG53_9BURK</name>
<evidence type="ECO:0000313" key="3">
    <source>
        <dbReference type="Proteomes" id="UP000026714"/>
    </source>
</evidence>
<dbReference type="RefSeq" id="WP_037486043.1">
    <property type="nucleotide sequence ID" value="NZ_AZRA01000150.1"/>
</dbReference>